<accession>A0A7Z0BV53</accession>
<feature type="signal peptide" evidence="2">
    <location>
        <begin position="1"/>
        <end position="17"/>
    </location>
</feature>
<dbReference type="AlphaFoldDB" id="A0A7Z0BV53"/>
<dbReference type="EMBL" id="JACBZF010000003">
    <property type="protein sequence ID" value="NYH95883.1"/>
    <property type="molecule type" value="Genomic_DNA"/>
</dbReference>
<name>A0A7Z0BV53_9SPHN</name>
<dbReference type="Pfam" id="PF11604">
    <property type="entry name" value="CusF_Ec"/>
    <property type="match status" value="1"/>
</dbReference>
<dbReference type="InterPro" id="IPR021647">
    <property type="entry name" value="CusF_Ec"/>
</dbReference>
<gene>
    <name evidence="3" type="ORF">FHS75_002212</name>
</gene>
<comment type="caution">
    <text evidence="3">The sequence shown here is derived from an EMBL/GenBank/DDBJ whole genome shotgun (WGS) entry which is preliminary data.</text>
</comment>
<dbReference type="Gene3D" id="2.40.50.320">
    <property type="entry name" value="Copper binding periplasmic protein CusF"/>
    <property type="match status" value="1"/>
</dbReference>
<evidence type="ECO:0000256" key="1">
    <source>
        <dbReference type="SAM" id="MobiDB-lite"/>
    </source>
</evidence>
<proteinExistence type="predicted"/>
<dbReference type="PROSITE" id="PS51257">
    <property type="entry name" value="PROKAR_LIPOPROTEIN"/>
    <property type="match status" value="1"/>
</dbReference>
<organism evidence="3 4">
    <name type="scientific">Novosphingobium marinum</name>
    <dbReference type="NCBI Taxonomy" id="1514948"/>
    <lineage>
        <taxon>Bacteria</taxon>
        <taxon>Pseudomonadati</taxon>
        <taxon>Pseudomonadota</taxon>
        <taxon>Alphaproteobacteria</taxon>
        <taxon>Sphingomonadales</taxon>
        <taxon>Sphingomonadaceae</taxon>
        <taxon>Novosphingobium</taxon>
    </lineage>
</organism>
<feature type="region of interest" description="Disordered" evidence="1">
    <location>
        <begin position="39"/>
        <end position="71"/>
    </location>
</feature>
<feature type="chain" id="PRO_5030798414" evidence="2">
    <location>
        <begin position="18"/>
        <end position="132"/>
    </location>
</feature>
<dbReference type="InterPro" id="IPR042230">
    <property type="entry name" value="CusF_sf"/>
</dbReference>
<feature type="compositionally biased region" description="Low complexity" evidence="1">
    <location>
        <begin position="41"/>
        <end position="57"/>
    </location>
</feature>
<keyword evidence="4" id="KW-1185">Reference proteome</keyword>
<reference evidence="3 4" key="1">
    <citation type="submission" date="2020-07" db="EMBL/GenBank/DDBJ databases">
        <title>Genomic Encyclopedia of Type Strains, Phase IV (KMG-IV): sequencing the most valuable type-strain genomes for metagenomic binning, comparative biology and taxonomic classification.</title>
        <authorList>
            <person name="Goeker M."/>
        </authorList>
    </citation>
    <scope>NUCLEOTIDE SEQUENCE [LARGE SCALE GENOMIC DNA]</scope>
    <source>
        <strain evidence="3 4">DSM 29043</strain>
    </source>
</reference>
<keyword evidence="2" id="KW-0732">Signal</keyword>
<dbReference type="RefSeq" id="WP_229735557.1">
    <property type="nucleotide sequence ID" value="NZ_BMGF01000003.1"/>
</dbReference>
<protein>
    <submittedName>
        <fullName evidence="3">Cu/Ag efflux protein CusF</fullName>
    </submittedName>
</protein>
<dbReference type="Proteomes" id="UP000522081">
    <property type="component" value="Unassembled WGS sequence"/>
</dbReference>
<evidence type="ECO:0000256" key="2">
    <source>
        <dbReference type="SAM" id="SignalP"/>
    </source>
</evidence>
<sequence>MRTPTYMILLAAPLALAACDSAEDASQPAETMMADEMSNADSMPMSDDMPMMDNGEVGQSGSGEGSVTEIDEAEGKITIDHGPIPAVGWPAMTMAFAADEESLGKVSVGDRVTFEFRTTEGGGGELTAIAKQ</sequence>
<evidence type="ECO:0000313" key="3">
    <source>
        <dbReference type="EMBL" id="NYH95883.1"/>
    </source>
</evidence>
<evidence type="ECO:0000313" key="4">
    <source>
        <dbReference type="Proteomes" id="UP000522081"/>
    </source>
</evidence>